<proteinExistence type="predicted"/>
<dbReference type="EMBL" id="JARQDZ010000009">
    <property type="protein sequence ID" value="MDT2983772.1"/>
    <property type="molecule type" value="Genomic_DNA"/>
</dbReference>
<sequence length="84" mass="9963">MEITKINILPVQPKFANKEQTMEYFGFAKKSTATFQRYLSEFKQHEEFSSGYINPTGGYVLIDVKKFEQFLRWKDANKFRQKGN</sequence>
<protein>
    <recommendedName>
        <fullName evidence="3">Excisionase</fullName>
    </recommendedName>
</protein>
<organism evidence="1 2">
    <name type="scientific">Enterococcus casseliflavus</name>
    <name type="common">Enterococcus flavescens</name>
    <dbReference type="NCBI Taxonomy" id="37734"/>
    <lineage>
        <taxon>Bacteria</taxon>
        <taxon>Bacillati</taxon>
        <taxon>Bacillota</taxon>
        <taxon>Bacilli</taxon>
        <taxon>Lactobacillales</taxon>
        <taxon>Enterococcaceae</taxon>
        <taxon>Enterococcus</taxon>
    </lineage>
</organism>
<name>A0ABD5FPM1_ENTCA</name>
<dbReference type="AlphaFoldDB" id="A0ABD5FPM1"/>
<evidence type="ECO:0000313" key="1">
    <source>
        <dbReference type="EMBL" id="MDT2983772.1"/>
    </source>
</evidence>
<evidence type="ECO:0008006" key="3">
    <source>
        <dbReference type="Google" id="ProtNLM"/>
    </source>
</evidence>
<comment type="caution">
    <text evidence="1">The sequence shown here is derived from an EMBL/GenBank/DDBJ whole genome shotgun (WGS) entry which is preliminary data.</text>
</comment>
<dbReference type="RefSeq" id="WP_142424063.1">
    <property type="nucleotide sequence ID" value="NZ_CABGPQ010000001.1"/>
</dbReference>
<evidence type="ECO:0000313" key="2">
    <source>
        <dbReference type="Proteomes" id="UP001253851"/>
    </source>
</evidence>
<accession>A0ABD5FPM1</accession>
<gene>
    <name evidence="1" type="ORF">P7I34_13925</name>
</gene>
<dbReference type="Proteomes" id="UP001253851">
    <property type="component" value="Unassembled WGS sequence"/>
</dbReference>
<reference evidence="1 2" key="1">
    <citation type="submission" date="2023-03" db="EMBL/GenBank/DDBJ databases">
        <authorList>
            <person name="Shen W."/>
            <person name="Cai J."/>
        </authorList>
    </citation>
    <scope>NUCLEOTIDE SEQUENCE [LARGE SCALE GENOMIC DNA]</scope>
    <source>
        <strain evidence="1 2">B516</strain>
    </source>
</reference>